<keyword evidence="5 8" id="KW-1133">Transmembrane helix</keyword>
<dbReference type="Pfam" id="PF00999">
    <property type="entry name" value="Na_H_Exchanger"/>
    <property type="match status" value="1"/>
</dbReference>
<evidence type="ECO:0000256" key="5">
    <source>
        <dbReference type="ARBA" id="ARBA00022989"/>
    </source>
</evidence>
<evidence type="ECO:0000256" key="1">
    <source>
        <dbReference type="ARBA" id="ARBA00004651"/>
    </source>
</evidence>
<dbReference type="RefSeq" id="WP_344340090.1">
    <property type="nucleotide sequence ID" value="NZ_BAAAQT010000005.1"/>
</dbReference>
<keyword evidence="11" id="KW-1185">Reference proteome</keyword>
<dbReference type="PANTHER" id="PTHR32507">
    <property type="entry name" value="NA(+)/H(+) ANTIPORTER 1"/>
    <property type="match status" value="1"/>
</dbReference>
<keyword evidence="3" id="KW-0050">Antiport</keyword>
<comment type="subcellular location">
    <subcellularLocation>
        <location evidence="1">Cell membrane</location>
        <topology evidence="1">Multi-pass membrane protein</topology>
    </subcellularLocation>
</comment>
<dbReference type="Proteomes" id="UP001501599">
    <property type="component" value="Unassembled WGS sequence"/>
</dbReference>
<sequence>MTADLAYLIFGVALLIAVVLPAALERVALSAPAVLLAVGCLIGLLPVWDAESLSPIVHADVTEHLAEATVLVSLMGVGLALDRPLSLRRLGDWRRWSATWRLLAITMPLCIAAVTLLGWWWMGLALPAALLLGAALAPTDPVLASDVQVEGPGQPSESTGTIDETDEVRFALTSEAGLNDALAFPFVSAAILLAGQAVASEWIGAWVGFYLVGKILIGAVLGVAVGWVLGRIAFRSSKESMRVADRRQPLMAVVVLLLAYGVAEVAQGYGFVAVFVAALTLRSVERGHEYHRQMHATIERLEQLLTLIVLLLLGISLANGLLADLTPGGVAVGVALVFVVRPLTGWIALTVGRRRPTSGDRALRGRERLAVAFFGIRGIGSIFYVAYAAGEAGFAELPELWSTVGFTITLSVIVHGITATPIMRRVGAQR</sequence>
<keyword evidence="7 8" id="KW-0472">Membrane</keyword>
<feature type="transmembrane region" description="Helical" evidence="8">
    <location>
        <begin position="328"/>
        <end position="349"/>
    </location>
</feature>
<feature type="transmembrane region" description="Helical" evidence="8">
    <location>
        <begin position="102"/>
        <end position="122"/>
    </location>
</feature>
<organism evidence="10 11">
    <name type="scientific">Agrococcus versicolor</name>
    <dbReference type="NCBI Taxonomy" id="501482"/>
    <lineage>
        <taxon>Bacteria</taxon>
        <taxon>Bacillati</taxon>
        <taxon>Actinomycetota</taxon>
        <taxon>Actinomycetes</taxon>
        <taxon>Micrococcales</taxon>
        <taxon>Microbacteriaceae</taxon>
        <taxon>Agrococcus</taxon>
    </lineage>
</organism>
<dbReference type="EMBL" id="BAAAQT010000005">
    <property type="protein sequence ID" value="GAA2171529.1"/>
    <property type="molecule type" value="Genomic_DNA"/>
</dbReference>
<feature type="transmembrane region" description="Helical" evidence="8">
    <location>
        <begin position="250"/>
        <end position="281"/>
    </location>
</feature>
<feature type="domain" description="Cation/H+ exchanger transmembrane" evidence="9">
    <location>
        <begin position="15"/>
        <end position="424"/>
    </location>
</feature>
<evidence type="ECO:0000259" key="9">
    <source>
        <dbReference type="Pfam" id="PF00999"/>
    </source>
</evidence>
<proteinExistence type="predicted"/>
<evidence type="ECO:0000256" key="7">
    <source>
        <dbReference type="ARBA" id="ARBA00023136"/>
    </source>
</evidence>
<protein>
    <submittedName>
        <fullName evidence="10">Cation:proton antiporter</fullName>
    </submittedName>
</protein>
<evidence type="ECO:0000256" key="6">
    <source>
        <dbReference type="ARBA" id="ARBA00023065"/>
    </source>
</evidence>
<keyword evidence="2" id="KW-0813">Transport</keyword>
<evidence type="ECO:0000313" key="11">
    <source>
        <dbReference type="Proteomes" id="UP001501599"/>
    </source>
</evidence>
<dbReference type="InterPro" id="IPR006153">
    <property type="entry name" value="Cation/H_exchanger_TM"/>
</dbReference>
<evidence type="ECO:0000256" key="8">
    <source>
        <dbReference type="SAM" id="Phobius"/>
    </source>
</evidence>
<reference evidence="10 11" key="1">
    <citation type="journal article" date="2019" name="Int. J. Syst. Evol. Microbiol.">
        <title>The Global Catalogue of Microorganisms (GCM) 10K type strain sequencing project: providing services to taxonomists for standard genome sequencing and annotation.</title>
        <authorList>
            <consortium name="The Broad Institute Genomics Platform"/>
            <consortium name="The Broad Institute Genome Sequencing Center for Infectious Disease"/>
            <person name="Wu L."/>
            <person name="Ma J."/>
        </authorList>
    </citation>
    <scope>NUCLEOTIDE SEQUENCE [LARGE SCALE GENOMIC DNA]</scope>
    <source>
        <strain evidence="10 11">JCM 16026</strain>
    </source>
</reference>
<feature type="transmembrane region" description="Helical" evidence="8">
    <location>
        <begin position="369"/>
        <end position="389"/>
    </location>
</feature>
<feature type="transmembrane region" description="Helical" evidence="8">
    <location>
        <begin position="181"/>
        <end position="199"/>
    </location>
</feature>
<feature type="transmembrane region" description="Helical" evidence="8">
    <location>
        <begin position="31"/>
        <end position="48"/>
    </location>
</feature>
<feature type="transmembrane region" description="Helical" evidence="8">
    <location>
        <begin position="401"/>
        <end position="423"/>
    </location>
</feature>
<feature type="transmembrane region" description="Helical" evidence="8">
    <location>
        <begin position="64"/>
        <end position="81"/>
    </location>
</feature>
<feature type="transmembrane region" description="Helical" evidence="8">
    <location>
        <begin position="6"/>
        <end position="24"/>
    </location>
</feature>
<evidence type="ECO:0000313" key="10">
    <source>
        <dbReference type="EMBL" id="GAA2171529.1"/>
    </source>
</evidence>
<feature type="transmembrane region" description="Helical" evidence="8">
    <location>
        <begin position="211"/>
        <end position="230"/>
    </location>
</feature>
<evidence type="ECO:0000256" key="2">
    <source>
        <dbReference type="ARBA" id="ARBA00022448"/>
    </source>
</evidence>
<keyword evidence="4 8" id="KW-0812">Transmembrane</keyword>
<feature type="transmembrane region" description="Helical" evidence="8">
    <location>
        <begin position="301"/>
        <end position="322"/>
    </location>
</feature>
<evidence type="ECO:0000256" key="3">
    <source>
        <dbReference type="ARBA" id="ARBA00022449"/>
    </source>
</evidence>
<keyword evidence="6" id="KW-0406">Ion transport</keyword>
<name>A0ABN3AL52_9MICO</name>
<comment type="caution">
    <text evidence="10">The sequence shown here is derived from an EMBL/GenBank/DDBJ whole genome shotgun (WGS) entry which is preliminary data.</text>
</comment>
<dbReference type="PANTHER" id="PTHR32507:SF8">
    <property type="entry name" value="CNH1P"/>
    <property type="match status" value="1"/>
</dbReference>
<gene>
    <name evidence="10" type="ORF">GCM10009846_05630</name>
</gene>
<accession>A0ABN3AL52</accession>
<evidence type="ECO:0000256" key="4">
    <source>
        <dbReference type="ARBA" id="ARBA00022692"/>
    </source>
</evidence>